<accession>A0A1V3WAE2</accession>
<dbReference type="EMBL" id="MVBM01000005">
    <property type="protein sequence ID" value="OOK71846.1"/>
    <property type="molecule type" value="Genomic_DNA"/>
</dbReference>
<evidence type="ECO:0000313" key="3">
    <source>
        <dbReference type="Proteomes" id="UP000188532"/>
    </source>
</evidence>
<reference evidence="3 4" key="1">
    <citation type="submission" date="2017-02" db="EMBL/GenBank/DDBJ databases">
        <title>Complete genome sequences of Mycobacterium kansasii strains isolated from rhesus macaques.</title>
        <authorList>
            <person name="Panda A."/>
            <person name="Nagaraj S."/>
            <person name="Zhao X."/>
            <person name="Tettelin H."/>
            <person name="Detolla L.J."/>
        </authorList>
    </citation>
    <scope>NUCLEOTIDE SEQUENCE [LARGE SCALE GENOMIC DNA]</scope>
    <source>
        <strain evidence="1 3">11-3469</strain>
        <strain evidence="2 4">11-3813</strain>
    </source>
</reference>
<proteinExistence type="predicted"/>
<name>A0A1V3WAE2_MYCKA</name>
<sequence>MLPPHAASPGRIGEVTVPAPLLRDVRDIDAGRCNRWNWPRQR</sequence>
<evidence type="ECO:0000313" key="2">
    <source>
        <dbReference type="EMBL" id="OOK71846.1"/>
    </source>
</evidence>
<comment type="caution">
    <text evidence="1">The sequence shown here is derived from an EMBL/GenBank/DDBJ whole genome shotgun (WGS) entry which is preliminary data.</text>
</comment>
<dbReference type="Proteomes" id="UP000188532">
    <property type="component" value="Unassembled WGS sequence"/>
</dbReference>
<protein>
    <submittedName>
        <fullName evidence="1">Uncharacterized protein</fullName>
    </submittedName>
</protein>
<organism evidence="1 3">
    <name type="scientific">Mycobacterium kansasii</name>
    <dbReference type="NCBI Taxonomy" id="1768"/>
    <lineage>
        <taxon>Bacteria</taxon>
        <taxon>Bacillati</taxon>
        <taxon>Actinomycetota</taxon>
        <taxon>Actinomycetes</taxon>
        <taxon>Mycobacteriales</taxon>
        <taxon>Mycobacteriaceae</taxon>
        <taxon>Mycobacterium</taxon>
    </lineage>
</organism>
<dbReference type="Proteomes" id="UP000189229">
    <property type="component" value="Unassembled WGS sequence"/>
</dbReference>
<dbReference type="AlphaFoldDB" id="A0A1V3WAE2"/>
<evidence type="ECO:0000313" key="4">
    <source>
        <dbReference type="Proteomes" id="UP000189229"/>
    </source>
</evidence>
<evidence type="ECO:0000313" key="1">
    <source>
        <dbReference type="EMBL" id="OOK63910.1"/>
    </source>
</evidence>
<dbReference type="EMBL" id="MVBN01000015">
    <property type="protein sequence ID" value="OOK63910.1"/>
    <property type="molecule type" value="Genomic_DNA"/>
</dbReference>
<gene>
    <name evidence="1" type="ORF">BZL29_8422</name>
    <name evidence="2" type="ORF">BZL30_5314</name>
</gene>